<protein>
    <recommendedName>
        <fullName evidence="3">Multidrug export protein MepA</fullName>
    </recommendedName>
</protein>
<dbReference type="EMBL" id="ADLK01000025">
    <property type="protein sequence ID" value="KMW17922.1"/>
    <property type="molecule type" value="Genomic_DNA"/>
</dbReference>
<evidence type="ECO:0000256" key="8">
    <source>
        <dbReference type="ARBA" id="ARBA00023136"/>
    </source>
</evidence>
<evidence type="ECO:0000256" key="10">
    <source>
        <dbReference type="SAM" id="MobiDB-lite"/>
    </source>
</evidence>
<dbReference type="GO" id="GO:0005886">
    <property type="term" value="C:plasma membrane"/>
    <property type="evidence" value="ECO:0007669"/>
    <property type="project" value="UniProtKB-SubCell"/>
</dbReference>
<dbReference type="InterPro" id="IPR002528">
    <property type="entry name" value="MATE_fam"/>
</dbReference>
<dbReference type="OrthoDB" id="9811110at2"/>
<evidence type="ECO:0000256" key="9">
    <source>
        <dbReference type="ARBA" id="ARBA00023251"/>
    </source>
</evidence>
<name>A0A0J9BY50_9FIRM</name>
<reference evidence="12 13" key="1">
    <citation type="submission" date="2011-04" db="EMBL/GenBank/DDBJ databases">
        <title>The Genome Sequence of Clostridium citroniae WAL-19142.</title>
        <authorList>
            <consortium name="The Broad Institute Genome Sequencing Platform"/>
            <person name="Earl A."/>
            <person name="Ward D."/>
            <person name="Feldgarden M."/>
            <person name="Gevers D."/>
            <person name="Warren Y.A."/>
            <person name="Tyrrell K.L."/>
            <person name="Citron D.M."/>
            <person name="Goldstein E.J."/>
            <person name="Daigneault M."/>
            <person name="Allen-Vercoe E."/>
            <person name="Young S.K."/>
            <person name="Zeng Q."/>
            <person name="Gargeya S."/>
            <person name="Fitzgerald M."/>
            <person name="Haas B."/>
            <person name="Abouelleil A."/>
            <person name="Alvarado L."/>
            <person name="Arachchi H.M."/>
            <person name="Berlin A."/>
            <person name="Brown A."/>
            <person name="Chapman S.B."/>
            <person name="Chen Z."/>
            <person name="Dunbar C."/>
            <person name="Freedman E."/>
            <person name="Gearin G."/>
            <person name="Gellesch M."/>
            <person name="Goldberg J."/>
            <person name="Griggs A."/>
            <person name="Gujja S."/>
            <person name="Heilman E.R."/>
            <person name="Heiman D."/>
            <person name="Howarth C."/>
            <person name="Larson L."/>
            <person name="Lui A."/>
            <person name="MacDonald P.J."/>
            <person name="Mehta T."/>
            <person name="Montmayeur A."/>
            <person name="Murphy C."/>
            <person name="Neiman D."/>
            <person name="Pearson M."/>
            <person name="Priest M."/>
            <person name="Roberts A."/>
            <person name="Saif S."/>
            <person name="Shea T."/>
            <person name="Shenoy N."/>
            <person name="Sisk P."/>
            <person name="Stolte C."/>
            <person name="Sykes S."/>
            <person name="White J."/>
            <person name="Yandava C."/>
            <person name="Wortman J."/>
            <person name="Nusbaum C."/>
            <person name="Birren B."/>
        </authorList>
    </citation>
    <scope>NUCLEOTIDE SEQUENCE [LARGE SCALE GENOMIC DNA]</scope>
    <source>
        <strain evidence="12 13">WAL-19142</strain>
    </source>
</reference>
<feature type="transmembrane region" description="Helical" evidence="11">
    <location>
        <begin position="117"/>
        <end position="136"/>
    </location>
</feature>
<evidence type="ECO:0000256" key="11">
    <source>
        <dbReference type="SAM" id="Phobius"/>
    </source>
</evidence>
<dbReference type="InterPro" id="IPR051327">
    <property type="entry name" value="MATE_MepA_subfamily"/>
</dbReference>
<feature type="transmembrane region" description="Helical" evidence="11">
    <location>
        <begin position="256"/>
        <end position="281"/>
    </location>
</feature>
<gene>
    <name evidence="12" type="ORF">HMPREF9470_03403</name>
</gene>
<dbReference type="GO" id="GO:0046677">
    <property type="term" value="P:response to antibiotic"/>
    <property type="evidence" value="ECO:0007669"/>
    <property type="project" value="UniProtKB-KW"/>
</dbReference>
<feature type="transmembrane region" description="Helical" evidence="11">
    <location>
        <begin position="410"/>
        <end position="431"/>
    </location>
</feature>
<keyword evidence="8 11" id="KW-0472">Membrane</keyword>
<evidence type="ECO:0000256" key="2">
    <source>
        <dbReference type="ARBA" id="ARBA00008417"/>
    </source>
</evidence>
<evidence type="ECO:0000256" key="3">
    <source>
        <dbReference type="ARBA" id="ARBA00022106"/>
    </source>
</evidence>
<keyword evidence="9" id="KW-0046">Antibiotic resistance</keyword>
<dbReference type="GO" id="GO:0015297">
    <property type="term" value="F:antiporter activity"/>
    <property type="evidence" value="ECO:0007669"/>
    <property type="project" value="InterPro"/>
</dbReference>
<evidence type="ECO:0000256" key="6">
    <source>
        <dbReference type="ARBA" id="ARBA00022692"/>
    </source>
</evidence>
<dbReference type="PATRIC" id="fig|742734.4.peg.3647"/>
<dbReference type="CDD" id="cd13143">
    <property type="entry name" value="MATE_MepA_like"/>
    <property type="match status" value="1"/>
</dbReference>
<evidence type="ECO:0000313" key="12">
    <source>
        <dbReference type="EMBL" id="KMW17922.1"/>
    </source>
</evidence>
<feature type="transmembrane region" description="Helical" evidence="11">
    <location>
        <begin position="188"/>
        <end position="206"/>
    </location>
</feature>
<feature type="transmembrane region" description="Helical" evidence="11">
    <location>
        <begin position="68"/>
        <end position="97"/>
    </location>
</feature>
<feature type="transmembrane region" description="Helical" evidence="11">
    <location>
        <begin position="156"/>
        <end position="176"/>
    </location>
</feature>
<dbReference type="AlphaFoldDB" id="A0A0J9BY50"/>
<feature type="transmembrane region" description="Helical" evidence="11">
    <location>
        <begin position="293"/>
        <end position="316"/>
    </location>
</feature>
<dbReference type="NCBIfam" id="TIGR00797">
    <property type="entry name" value="matE"/>
    <property type="match status" value="1"/>
</dbReference>
<dbReference type="InterPro" id="IPR048279">
    <property type="entry name" value="MdtK-like"/>
</dbReference>
<dbReference type="GO" id="GO:0042910">
    <property type="term" value="F:xenobiotic transmembrane transporter activity"/>
    <property type="evidence" value="ECO:0007669"/>
    <property type="project" value="InterPro"/>
</dbReference>
<dbReference type="PANTHER" id="PTHR43823">
    <property type="entry name" value="SPORULATION PROTEIN YKVU"/>
    <property type="match status" value="1"/>
</dbReference>
<dbReference type="RefSeq" id="WP_048930282.1">
    <property type="nucleotide sequence ID" value="NZ_KQ235879.1"/>
</dbReference>
<dbReference type="PANTHER" id="PTHR43823:SF3">
    <property type="entry name" value="MULTIDRUG EXPORT PROTEIN MEPA"/>
    <property type="match status" value="1"/>
</dbReference>
<evidence type="ECO:0000313" key="13">
    <source>
        <dbReference type="Proteomes" id="UP000037392"/>
    </source>
</evidence>
<dbReference type="Pfam" id="PF01554">
    <property type="entry name" value="MatE"/>
    <property type="match status" value="2"/>
</dbReference>
<feature type="region of interest" description="Disordered" evidence="10">
    <location>
        <begin position="472"/>
        <end position="494"/>
    </location>
</feature>
<feature type="transmembrane region" description="Helical" evidence="11">
    <location>
        <begin position="437"/>
        <end position="458"/>
    </location>
</feature>
<comment type="similarity">
    <text evidence="2">Belongs to the multi antimicrobial extrusion (MATE) (TC 2.A.66.1) family. MepA subfamily.</text>
</comment>
<accession>A0A0J9BY50</accession>
<evidence type="ECO:0000256" key="7">
    <source>
        <dbReference type="ARBA" id="ARBA00022989"/>
    </source>
</evidence>
<comment type="caution">
    <text evidence="12">The sequence shown here is derived from an EMBL/GenBank/DDBJ whole genome shotgun (WGS) entry which is preliminary data.</text>
</comment>
<dbReference type="GeneID" id="93165581"/>
<proteinExistence type="inferred from homology"/>
<feature type="transmembrane region" description="Helical" evidence="11">
    <location>
        <begin position="377"/>
        <end position="398"/>
    </location>
</feature>
<dbReference type="InterPro" id="IPR045070">
    <property type="entry name" value="MATE_MepA-like"/>
</dbReference>
<comment type="subcellular location">
    <subcellularLocation>
        <location evidence="1">Cell membrane</location>
        <topology evidence="1">Multi-pass membrane protein</topology>
    </subcellularLocation>
</comment>
<feature type="transmembrane region" description="Helical" evidence="11">
    <location>
        <begin position="39"/>
        <end position="56"/>
    </location>
</feature>
<keyword evidence="4" id="KW-0813">Transport</keyword>
<keyword evidence="7 11" id="KW-1133">Transmembrane helix</keyword>
<evidence type="ECO:0000256" key="1">
    <source>
        <dbReference type="ARBA" id="ARBA00004651"/>
    </source>
</evidence>
<evidence type="ECO:0000256" key="4">
    <source>
        <dbReference type="ARBA" id="ARBA00022448"/>
    </source>
</evidence>
<keyword evidence="5" id="KW-1003">Cell membrane</keyword>
<evidence type="ECO:0000256" key="5">
    <source>
        <dbReference type="ARBA" id="ARBA00022475"/>
    </source>
</evidence>
<sequence length="494" mass="52797">MTRENKPQKNKPQKNKPQKNKPQESILGELKPSRAITKLAVPATLALLAKAVYNIVDTAYIGMLGSDIALAAVGVTLPLLLIMVSVENIFAAGAAVLAGRQLGAGDKNGANRTVTSVVGISVGIGFFLCVAGIIFMEPLLRSFGASEAVLPQAKDYAFWMFIAAIANLPAQSMNCAARAESSVKISSVAVITGAALNVVLDPIFMFEWGFGMGVGGASLATTVSQFVTFFILGWFYMSGRSVIKIKKEFFRPHWRLIEAVTVIGIPTAVIQICLAVATSLTNIAAKPMADADLIIAAYGVVQRLILIGCYVIMGFMQGYQPVASFSFGANKEERFHECVRFALRASLVLTVLVAGVYILLARPLIMLFNQNPAVIGYGAKLLISQVALYPAFGLCYMMTITFQTIGASRYGLFLSVIRQGLFYVPFILILPRALGVTGIYLAQPAADILTILVCLFSVRPMKRTASENMAAAVNGTSPGGNPPGGNNPYRGENT</sequence>
<feature type="region of interest" description="Disordered" evidence="10">
    <location>
        <begin position="1"/>
        <end position="27"/>
    </location>
</feature>
<keyword evidence="6 11" id="KW-0812">Transmembrane</keyword>
<feature type="transmembrane region" description="Helical" evidence="11">
    <location>
        <begin position="212"/>
        <end position="236"/>
    </location>
</feature>
<dbReference type="Proteomes" id="UP000037392">
    <property type="component" value="Unassembled WGS sequence"/>
</dbReference>
<organism evidence="12 13">
    <name type="scientific">[Clostridium] citroniae WAL-19142</name>
    <dbReference type="NCBI Taxonomy" id="742734"/>
    <lineage>
        <taxon>Bacteria</taxon>
        <taxon>Bacillati</taxon>
        <taxon>Bacillota</taxon>
        <taxon>Clostridia</taxon>
        <taxon>Lachnospirales</taxon>
        <taxon>Lachnospiraceae</taxon>
        <taxon>Enterocloster</taxon>
    </lineage>
</organism>
<dbReference type="PIRSF" id="PIRSF006603">
    <property type="entry name" value="DinF"/>
    <property type="match status" value="1"/>
</dbReference>
<feature type="compositionally biased region" description="Basic residues" evidence="10">
    <location>
        <begin position="8"/>
        <end position="19"/>
    </location>
</feature>
<feature type="transmembrane region" description="Helical" evidence="11">
    <location>
        <begin position="341"/>
        <end position="365"/>
    </location>
</feature>